<dbReference type="SUPFAM" id="SSF55920">
    <property type="entry name" value="Creatinase/aminopeptidase"/>
    <property type="match status" value="1"/>
</dbReference>
<evidence type="ECO:0000313" key="9">
    <source>
        <dbReference type="Proteomes" id="UP001212152"/>
    </source>
</evidence>
<dbReference type="SUPFAM" id="SSF53092">
    <property type="entry name" value="Creatinase/prolidase N-terminal domain"/>
    <property type="match status" value="1"/>
</dbReference>
<keyword evidence="3 6" id="KW-0479">Metal-binding</keyword>
<evidence type="ECO:0000256" key="1">
    <source>
        <dbReference type="ARBA" id="ARBA00001936"/>
    </source>
</evidence>
<proteinExistence type="inferred from homology"/>
<dbReference type="AlphaFoldDB" id="A0AAD5TS06"/>
<dbReference type="Gene3D" id="3.90.230.10">
    <property type="entry name" value="Creatinase/methionine aminopeptidase superfamily"/>
    <property type="match status" value="1"/>
</dbReference>
<evidence type="ECO:0000256" key="6">
    <source>
        <dbReference type="RuleBase" id="RU000590"/>
    </source>
</evidence>
<keyword evidence="4" id="KW-0378">Hydrolase</keyword>
<comment type="caution">
    <text evidence="8">The sequence shown here is derived from an EMBL/GenBank/DDBJ whole genome shotgun (WGS) entry which is preliminary data.</text>
</comment>
<dbReference type="Proteomes" id="UP001212152">
    <property type="component" value="Unassembled WGS sequence"/>
</dbReference>
<dbReference type="InterPro" id="IPR000994">
    <property type="entry name" value="Pept_M24"/>
</dbReference>
<dbReference type="EMBL" id="JADGJQ010000001">
    <property type="protein sequence ID" value="KAJ3185484.1"/>
    <property type="molecule type" value="Genomic_DNA"/>
</dbReference>
<keyword evidence="5" id="KW-0464">Manganese</keyword>
<feature type="domain" description="Aminopeptidase P N-terminal" evidence="7">
    <location>
        <begin position="7"/>
        <end position="148"/>
    </location>
</feature>
<dbReference type="GO" id="GO:0070006">
    <property type="term" value="F:metalloaminopeptidase activity"/>
    <property type="evidence" value="ECO:0007669"/>
    <property type="project" value="InterPro"/>
</dbReference>
<dbReference type="PANTHER" id="PTHR43226:SF1">
    <property type="entry name" value="XAA-PRO DIPEPTIDASE"/>
    <property type="match status" value="1"/>
</dbReference>
<dbReference type="GO" id="GO:0006508">
    <property type="term" value="P:proteolysis"/>
    <property type="evidence" value="ECO:0007669"/>
    <property type="project" value="TreeGrafter"/>
</dbReference>
<dbReference type="SMART" id="SM01011">
    <property type="entry name" value="AMP_N"/>
    <property type="match status" value="1"/>
</dbReference>
<dbReference type="GO" id="GO:0030145">
    <property type="term" value="F:manganese ion binding"/>
    <property type="evidence" value="ECO:0007669"/>
    <property type="project" value="InterPro"/>
</dbReference>
<evidence type="ECO:0000256" key="5">
    <source>
        <dbReference type="ARBA" id="ARBA00023211"/>
    </source>
</evidence>
<dbReference type="InterPro" id="IPR007865">
    <property type="entry name" value="Aminopep_P_N"/>
</dbReference>
<gene>
    <name evidence="8" type="ORF">HDU87_000107</name>
</gene>
<dbReference type="PROSITE" id="PS00491">
    <property type="entry name" value="PROLINE_PEPTIDASE"/>
    <property type="match status" value="1"/>
</dbReference>
<comment type="similarity">
    <text evidence="2 6">Belongs to the peptidase M24B family.</text>
</comment>
<evidence type="ECO:0000313" key="8">
    <source>
        <dbReference type="EMBL" id="KAJ3185484.1"/>
    </source>
</evidence>
<organism evidence="8 9">
    <name type="scientific">Geranomyces variabilis</name>
    <dbReference type="NCBI Taxonomy" id="109894"/>
    <lineage>
        <taxon>Eukaryota</taxon>
        <taxon>Fungi</taxon>
        <taxon>Fungi incertae sedis</taxon>
        <taxon>Chytridiomycota</taxon>
        <taxon>Chytridiomycota incertae sedis</taxon>
        <taxon>Chytridiomycetes</taxon>
        <taxon>Spizellomycetales</taxon>
        <taxon>Powellomycetaceae</taxon>
        <taxon>Geranomyces</taxon>
    </lineage>
</organism>
<evidence type="ECO:0000259" key="7">
    <source>
        <dbReference type="SMART" id="SM01011"/>
    </source>
</evidence>
<dbReference type="InterPro" id="IPR029149">
    <property type="entry name" value="Creatin/AminoP/Spt16_N"/>
</dbReference>
<dbReference type="Pfam" id="PF00557">
    <property type="entry name" value="Peptidase_M24"/>
    <property type="match status" value="1"/>
</dbReference>
<sequence>MTTASSYALLASENRAKVLANLASSSVTSGAIYLRGMPTTERKWTDCEQPFRQESNFFYLTGVSEPDFHLVIDIATKESHIFIPKFGADHALWCGAPPTVQETKQKYGVQHSGTVEDIPAVLAQINSSVSAKINASTVHVLEQETEFSALGAASTKTDKSALSHAVIEARMLKSSGEIELLRKAAKISGDAHIAVMKAVGRGTGERELHALFEYECFRKGSGPQAYTPIIASGHDGRHASVLHYVHNGGPLDKTLLVDAGCEWENYAADITRTFPINGKYEGDFKTTYEITLAMQNAVLAALKPGVKWEDMHRLAERVAAEGLLKAGLVKGDVTTLLEHHIPAIFFPHGLGHSLGLDVHDVGGYPKGVPRIDAPGIKYLRMRRTLVAGMVVTVEPGIYFVDPILDAALADPKTARFLNAEVVERFRKGVGGVRIEDDVVITENGIDNLTGWIPKEIADVEKLMRA</sequence>
<evidence type="ECO:0000256" key="4">
    <source>
        <dbReference type="ARBA" id="ARBA00022801"/>
    </source>
</evidence>
<name>A0AAD5TS06_9FUNG</name>
<dbReference type="Pfam" id="PF05195">
    <property type="entry name" value="AMP_N"/>
    <property type="match status" value="1"/>
</dbReference>
<dbReference type="InterPro" id="IPR001131">
    <property type="entry name" value="Peptidase_M24B_aminopep-P_CS"/>
</dbReference>
<dbReference type="InterPro" id="IPR036005">
    <property type="entry name" value="Creatinase/aminopeptidase-like"/>
</dbReference>
<evidence type="ECO:0000256" key="2">
    <source>
        <dbReference type="ARBA" id="ARBA00008766"/>
    </source>
</evidence>
<comment type="cofactor">
    <cofactor evidence="1">
        <name>Mn(2+)</name>
        <dbReference type="ChEBI" id="CHEBI:29035"/>
    </cofactor>
</comment>
<accession>A0AAD5TS06</accession>
<evidence type="ECO:0000256" key="3">
    <source>
        <dbReference type="ARBA" id="ARBA00022723"/>
    </source>
</evidence>
<dbReference type="Gene3D" id="3.40.350.10">
    <property type="entry name" value="Creatinase/prolidase N-terminal domain"/>
    <property type="match status" value="1"/>
</dbReference>
<dbReference type="PANTHER" id="PTHR43226">
    <property type="entry name" value="XAA-PRO AMINOPEPTIDASE 3"/>
    <property type="match status" value="1"/>
</dbReference>
<dbReference type="CDD" id="cd01087">
    <property type="entry name" value="Prolidase"/>
    <property type="match status" value="1"/>
</dbReference>
<protein>
    <recommendedName>
        <fullName evidence="7">Aminopeptidase P N-terminal domain-containing protein</fullName>
    </recommendedName>
</protein>
<keyword evidence="9" id="KW-1185">Reference proteome</keyword>
<dbReference type="InterPro" id="IPR052433">
    <property type="entry name" value="X-Pro_dipept-like"/>
</dbReference>
<reference evidence="8" key="1">
    <citation type="submission" date="2020-05" db="EMBL/GenBank/DDBJ databases">
        <title>Phylogenomic resolution of chytrid fungi.</title>
        <authorList>
            <person name="Stajich J.E."/>
            <person name="Amses K."/>
            <person name="Simmons R."/>
            <person name="Seto K."/>
            <person name="Myers J."/>
            <person name="Bonds A."/>
            <person name="Quandt C.A."/>
            <person name="Barry K."/>
            <person name="Liu P."/>
            <person name="Grigoriev I."/>
            <person name="Longcore J.E."/>
            <person name="James T.Y."/>
        </authorList>
    </citation>
    <scope>NUCLEOTIDE SEQUENCE</scope>
    <source>
        <strain evidence="8">JEL0379</strain>
    </source>
</reference>